<organism evidence="1 2">
    <name type="scientific">Crepidotus variabilis</name>
    <dbReference type="NCBI Taxonomy" id="179855"/>
    <lineage>
        <taxon>Eukaryota</taxon>
        <taxon>Fungi</taxon>
        <taxon>Dikarya</taxon>
        <taxon>Basidiomycota</taxon>
        <taxon>Agaricomycotina</taxon>
        <taxon>Agaricomycetes</taxon>
        <taxon>Agaricomycetidae</taxon>
        <taxon>Agaricales</taxon>
        <taxon>Agaricineae</taxon>
        <taxon>Crepidotaceae</taxon>
        <taxon>Crepidotus</taxon>
    </lineage>
</organism>
<evidence type="ECO:0000313" key="1">
    <source>
        <dbReference type="EMBL" id="KAF9521751.1"/>
    </source>
</evidence>
<dbReference type="EMBL" id="MU157993">
    <property type="protein sequence ID" value="KAF9521751.1"/>
    <property type="molecule type" value="Genomic_DNA"/>
</dbReference>
<keyword evidence="2" id="KW-1185">Reference proteome</keyword>
<dbReference type="OrthoDB" id="3067340at2759"/>
<sequence length="318" mass="35983">MPIRIMGLDLLRRLNMWLSYLIRHLEPGMVTNRHLLDNTAPNPKNLPARITDTMPQIPTQHSPQVARLMTIPANRKVLDGCRHSLKRRPRVKHLVNDVDVLLFQPQPLRGKRSDRPPACQTDVSGALMDICSRFHMGRVDDFRDFLEQTGSVVSGSNALLAIHPGMFKRRILRYTRPGTVNVLWLLTSRAEAICELKDHGEFHSTIVMNYFAHFEAVCMYPGLTPAKTGLINTSNLRDEHYYAKYGLRGFALTSKQIDQGKHTCTMNLTVLPQSDPSTTMHPSSSHSMTSKDTFPITKVIYVGDSTTTHEEQMAEGLR</sequence>
<accession>A0A9P6E3C5</accession>
<proteinExistence type="predicted"/>
<dbReference type="Proteomes" id="UP000807306">
    <property type="component" value="Unassembled WGS sequence"/>
</dbReference>
<dbReference type="AlphaFoldDB" id="A0A9P6E3C5"/>
<name>A0A9P6E3C5_9AGAR</name>
<reference evidence="1" key="1">
    <citation type="submission" date="2020-11" db="EMBL/GenBank/DDBJ databases">
        <authorList>
            <consortium name="DOE Joint Genome Institute"/>
            <person name="Ahrendt S."/>
            <person name="Riley R."/>
            <person name="Andreopoulos W."/>
            <person name="Labutti K."/>
            <person name="Pangilinan J."/>
            <person name="Ruiz-Duenas F.J."/>
            <person name="Barrasa J.M."/>
            <person name="Sanchez-Garcia M."/>
            <person name="Camarero S."/>
            <person name="Miyauchi S."/>
            <person name="Serrano A."/>
            <person name="Linde D."/>
            <person name="Babiker R."/>
            <person name="Drula E."/>
            <person name="Ayuso-Fernandez I."/>
            <person name="Pacheco R."/>
            <person name="Padilla G."/>
            <person name="Ferreira P."/>
            <person name="Barriuso J."/>
            <person name="Kellner H."/>
            <person name="Castanera R."/>
            <person name="Alfaro M."/>
            <person name="Ramirez L."/>
            <person name="Pisabarro A.G."/>
            <person name="Kuo A."/>
            <person name="Tritt A."/>
            <person name="Lipzen A."/>
            <person name="He G."/>
            <person name="Yan M."/>
            <person name="Ng V."/>
            <person name="Cullen D."/>
            <person name="Martin F."/>
            <person name="Rosso M.-N."/>
            <person name="Henrissat B."/>
            <person name="Hibbett D."/>
            <person name="Martinez A.T."/>
            <person name="Grigoriev I.V."/>
        </authorList>
    </citation>
    <scope>NUCLEOTIDE SEQUENCE</scope>
    <source>
        <strain evidence="1">CBS 506.95</strain>
    </source>
</reference>
<protein>
    <submittedName>
        <fullName evidence="1">Uncharacterized protein</fullName>
    </submittedName>
</protein>
<gene>
    <name evidence="1" type="ORF">CPB83DRAFT_841024</name>
</gene>
<comment type="caution">
    <text evidence="1">The sequence shown here is derived from an EMBL/GenBank/DDBJ whole genome shotgun (WGS) entry which is preliminary data.</text>
</comment>
<evidence type="ECO:0000313" key="2">
    <source>
        <dbReference type="Proteomes" id="UP000807306"/>
    </source>
</evidence>